<dbReference type="Gene3D" id="3.30.505.10">
    <property type="entry name" value="SH2 domain"/>
    <property type="match status" value="1"/>
</dbReference>
<evidence type="ECO:0000313" key="13">
    <source>
        <dbReference type="Proteomes" id="UP000095284"/>
    </source>
</evidence>
<dbReference type="EMBL" id="CAJFCV020000002">
    <property type="protein sequence ID" value="CAG9100365.1"/>
    <property type="molecule type" value="Genomic_DNA"/>
</dbReference>
<dbReference type="GO" id="GO:0004715">
    <property type="term" value="F:non-membrane spanning protein tyrosine kinase activity"/>
    <property type="evidence" value="ECO:0007669"/>
    <property type="project" value="UniProtKB-EC"/>
</dbReference>
<dbReference type="InterPro" id="IPR000719">
    <property type="entry name" value="Prot_kinase_dom"/>
</dbReference>
<dbReference type="eggNOG" id="KOG0194">
    <property type="taxonomic scope" value="Eukaryota"/>
</dbReference>
<comment type="similarity">
    <text evidence="8">Belongs to the protein kinase superfamily. Tyr protein kinase family.</text>
</comment>
<dbReference type="InterPro" id="IPR036860">
    <property type="entry name" value="SH2_dom_sf"/>
</dbReference>
<evidence type="ECO:0000256" key="6">
    <source>
        <dbReference type="ARBA" id="ARBA00051245"/>
    </source>
</evidence>
<evidence type="ECO:0000256" key="9">
    <source>
        <dbReference type="SAM" id="MobiDB-lite"/>
    </source>
</evidence>
<dbReference type="SMR" id="A0A1I7SDY1"/>
<dbReference type="EC" id="2.7.10.2" evidence="8"/>
<evidence type="ECO:0000256" key="2">
    <source>
        <dbReference type="ARBA" id="ARBA00022741"/>
    </source>
</evidence>
<dbReference type="SUPFAM" id="SSF55550">
    <property type="entry name" value="SH2 domain"/>
    <property type="match status" value="1"/>
</dbReference>
<evidence type="ECO:0000313" key="14">
    <source>
        <dbReference type="Proteomes" id="UP000659654"/>
    </source>
</evidence>
<name>A0A1I7SDY1_BURXY</name>
<dbReference type="SUPFAM" id="SSF56112">
    <property type="entry name" value="Protein kinase-like (PK-like)"/>
    <property type="match status" value="1"/>
</dbReference>
<keyword evidence="1 8" id="KW-0808">Transferase</keyword>
<dbReference type="PROSITE" id="PS50011">
    <property type="entry name" value="PROTEIN_KINASE_DOM"/>
    <property type="match status" value="1"/>
</dbReference>
<dbReference type="Proteomes" id="UP000582659">
    <property type="component" value="Unassembled WGS sequence"/>
</dbReference>
<dbReference type="PRINTS" id="PR00109">
    <property type="entry name" value="TYRKINASE"/>
</dbReference>
<dbReference type="InterPro" id="IPR008266">
    <property type="entry name" value="Tyr_kinase_AS"/>
</dbReference>
<keyword evidence="4 7" id="KW-0067">ATP-binding</keyword>
<keyword evidence="14" id="KW-1185">Reference proteome</keyword>
<dbReference type="InterPro" id="IPR017441">
    <property type="entry name" value="Protein_kinase_ATP_BS"/>
</dbReference>
<gene>
    <name evidence="11" type="ORF">BXYJ_LOCUS4818</name>
</gene>
<feature type="compositionally biased region" description="Low complexity" evidence="9">
    <location>
        <begin position="519"/>
        <end position="531"/>
    </location>
</feature>
<proteinExistence type="inferred from homology"/>
<dbReference type="Pfam" id="PF07714">
    <property type="entry name" value="PK_Tyr_Ser-Thr"/>
    <property type="match status" value="1"/>
</dbReference>
<feature type="compositionally biased region" description="Basic and acidic residues" evidence="9">
    <location>
        <begin position="499"/>
        <end position="517"/>
    </location>
</feature>
<feature type="region of interest" description="Disordered" evidence="9">
    <location>
        <begin position="47"/>
        <end position="106"/>
    </location>
</feature>
<dbReference type="GO" id="GO:0005524">
    <property type="term" value="F:ATP binding"/>
    <property type="evidence" value="ECO:0007669"/>
    <property type="project" value="UniProtKB-UniRule"/>
</dbReference>
<dbReference type="PANTHER" id="PTHR24418">
    <property type="entry name" value="TYROSINE-PROTEIN KINASE"/>
    <property type="match status" value="1"/>
</dbReference>
<keyword evidence="5 8" id="KW-0829">Tyrosine-protein kinase</keyword>
<dbReference type="EMBL" id="CAJFDI010000002">
    <property type="protein sequence ID" value="CAD5217004.1"/>
    <property type="molecule type" value="Genomic_DNA"/>
</dbReference>
<dbReference type="Proteomes" id="UP000659654">
    <property type="component" value="Unassembled WGS sequence"/>
</dbReference>
<dbReference type="PROSITE" id="PS00107">
    <property type="entry name" value="PROTEIN_KINASE_ATP"/>
    <property type="match status" value="1"/>
</dbReference>
<dbReference type="PROSITE" id="PS00109">
    <property type="entry name" value="PROTEIN_KINASE_TYR"/>
    <property type="match status" value="1"/>
</dbReference>
<dbReference type="AlphaFoldDB" id="A0A1I7SDY1"/>
<evidence type="ECO:0000256" key="5">
    <source>
        <dbReference type="ARBA" id="ARBA00023137"/>
    </source>
</evidence>
<evidence type="ECO:0000256" key="8">
    <source>
        <dbReference type="RuleBase" id="RU362096"/>
    </source>
</evidence>
<dbReference type="CDD" id="cd00192">
    <property type="entry name" value="PTKc"/>
    <property type="match status" value="1"/>
</dbReference>
<evidence type="ECO:0000313" key="12">
    <source>
        <dbReference type="EMBL" id="CAG9100365.1"/>
    </source>
</evidence>
<dbReference type="Proteomes" id="UP000095284">
    <property type="component" value="Unplaced"/>
</dbReference>
<evidence type="ECO:0000256" key="3">
    <source>
        <dbReference type="ARBA" id="ARBA00022777"/>
    </source>
</evidence>
<keyword evidence="3 8" id="KW-0418">Kinase</keyword>
<reference evidence="12" key="2">
    <citation type="submission" date="2020-08" db="EMBL/GenBank/DDBJ databases">
        <authorList>
            <person name="Kikuchi T."/>
        </authorList>
    </citation>
    <scope>NUCLEOTIDE SEQUENCE</scope>
    <source>
        <strain evidence="11">Ka4C1</strain>
    </source>
</reference>
<protein>
    <recommendedName>
        <fullName evidence="8">Tyrosine-protein kinase</fullName>
        <ecNumber evidence="8">2.7.10.2</ecNumber>
    </recommendedName>
</protein>
<dbReference type="InterPro" id="IPR000980">
    <property type="entry name" value="SH2"/>
</dbReference>
<feature type="compositionally biased region" description="Low complexity" evidence="9">
    <location>
        <begin position="61"/>
        <end position="70"/>
    </location>
</feature>
<dbReference type="OrthoDB" id="5861010at2759"/>
<keyword evidence="2 7" id="KW-0547">Nucleotide-binding</keyword>
<evidence type="ECO:0000259" key="10">
    <source>
        <dbReference type="PROSITE" id="PS50011"/>
    </source>
</evidence>
<dbReference type="Gene3D" id="1.10.510.10">
    <property type="entry name" value="Transferase(Phosphotransferase) domain 1"/>
    <property type="match status" value="1"/>
</dbReference>
<feature type="region of interest" description="Disordered" evidence="9">
    <location>
        <begin position="499"/>
        <end position="564"/>
    </location>
</feature>
<evidence type="ECO:0000256" key="7">
    <source>
        <dbReference type="PROSITE-ProRule" id="PRU10141"/>
    </source>
</evidence>
<evidence type="ECO:0000313" key="11">
    <source>
        <dbReference type="EMBL" id="CAD5217004.1"/>
    </source>
</evidence>
<dbReference type="WBParaSite" id="BXY_1123900.1">
    <property type="protein sequence ID" value="BXY_1123900.1"/>
    <property type="gene ID" value="BXY_1123900"/>
</dbReference>
<accession>A0A1I7SDY1</accession>
<organism evidence="13 15">
    <name type="scientific">Bursaphelenchus xylophilus</name>
    <name type="common">Pinewood nematode worm</name>
    <name type="synonym">Aphelenchoides xylophilus</name>
    <dbReference type="NCBI Taxonomy" id="6326"/>
    <lineage>
        <taxon>Eukaryota</taxon>
        <taxon>Metazoa</taxon>
        <taxon>Ecdysozoa</taxon>
        <taxon>Nematoda</taxon>
        <taxon>Chromadorea</taxon>
        <taxon>Rhabditida</taxon>
        <taxon>Tylenchina</taxon>
        <taxon>Tylenchomorpha</taxon>
        <taxon>Aphelenchoidea</taxon>
        <taxon>Aphelenchoididae</taxon>
        <taxon>Bursaphelenchus</taxon>
    </lineage>
</organism>
<sequence length="564" mass="62612">MLKAHGQFKPFPCFHLVYCAGTSEISEMDEKAAQQAGEMQQKLLGLENKGSKEVAETQPTDGMGALAGSGSDDDGLNDDLEVGGSATPKNIVGPASPAQKAHQKQPKMTDGIKNCEFYHGVVPDAEVADLLKKNGDFLLASKYGEAKKNVVCYVKWQNQIKLLEFTQSADGREVTLDRVCYKPTILELINHHQKNGMPIGNNGARLVVAVEKQAWELDPKDVITGRLLGEGAFGQVFLGSLMRHGKSTEVAIKMPRGSPGKDQEIRKRAMEEARIQRDYNHHNVVRLYGVVFTANRLCIVLEYLAGGALDSYVKTNPQCTPKIQAAFCFDVAVGMEYLHANKCLHRDMAARNCLVDLTFPCAKISDFGLSAKGTIHEMDRARPTPIRWMAPEVLKTANYTKAADIWSMAIIFWEIFKKCKELPYADKDLKQVQTSLWHNPNFHPDIDPALPRELKNIMETCWNHDPKLRPSATKIADYLACLSYRARYPATHQMNKTLKMRENASKNKPLLGKDKNKSSRSSQGSSASKGPSKSKEKKSRAKDGAESKKPGGSKQRRSKNEPIP</sequence>
<evidence type="ECO:0000256" key="4">
    <source>
        <dbReference type="ARBA" id="ARBA00022840"/>
    </source>
</evidence>
<comment type="catalytic activity">
    <reaction evidence="6 8">
        <text>L-tyrosyl-[protein] + ATP = O-phospho-L-tyrosyl-[protein] + ADP + H(+)</text>
        <dbReference type="Rhea" id="RHEA:10596"/>
        <dbReference type="Rhea" id="RHEA-COMP:10136"/>
        <dbReference type="Rhea" id="RHEA-COMP:20101"/>
        <dbReference type="ChEBI" id="CHEBI:15378"/>
        <dbReference type="ChEBI" id="CHEBI:30616"/>
        <dbReference type="ChEBI" id="CHEBI:46858"/>
        <dbReference type="ChEBI" id="CHEBI:61978"/>
        <dbReference type="ChEBI" id="CHEBI:456216"/>
        <dbReference type="EC" id="2.7.10.2"/>
    </reaction>
</comment>
<dbReference type="Gene3D" id="3.30.200.20">
    <property type="entry name" value="Phosphorylase Kinase, domain 1"/>
    <property type="match status" value="1"/>
</dbReference>
<evidence type="ECO:0000313" key="15">
    <source>
        <dbReference type="WBParaSite" id="BXY_1123900.1"/>
    </source>
</evidence>
<evidence type="ECO:0000256" key="1">
    <source>
        <dbReference type="ARBA" id="ARBA00022679"/>
    </source>
</evidence>
<feature type="compositionally biased region" description="Acidic residues" evidence="9">
    <location>
        <begin position="71"/>
        <end position="81"/>
    </location>
</feature>
<reference evidence="15" key="1">
    <citation type="submission" date="2016-11" db="UniProtKB">
        <authorList>
            <consortium name="WormBaseParasite"/>
        </authorList>
    </citation>
    <scope>IDENTIFICATION</scope>
</reference>
<feature type="domain" description="Protein kinase" evidence="10">
    <location>
        <begin position="222"/>
        <end position="479"/>
    </location>
</feature>
<dbReference type="InterPro" id="IPR011009">
    <property type="entry name" value="Kinase-like_dom_sf"/>
</dbReference>
<dbReference type="SMART" id="SM00252">
    <property type="entry name" value="SH2"/>
    <property type="match status" value="1"/>
</dbReference>
<feature type="binding site" evidence="7">
    <location>
        <position position="261"/>
    </location>
    <ligand>
        <name>ATP</name>
        <dbReference type="ChEBI" id="CHEBI:30616"/>
    </ligand>
</feature>
<dbReference type="InterPro" id="IPR001245">
    <property type="entry name" value="Ser-Thr/Tyr_kinase_cat_dom"/>
</dbReference>
<dbReference type="InterPro" id="IPR050198">
    <property type="entry name" value="Non-receptor_tyrosine_kinases"/>
</dbReference>